<dbReference type="PANTHER" id="PTHR42899">
    <property type="entry name" value="SPERMATOGENESIS-ASSOCIATED PROTEIN 20"/>
    <property type="match status" value="1"/>
</dbReference>
<gene>
    <name evidence="2" type="ORF">SLS56_000909</name>
</gene>
<sequence>MDVRDLADGGSATGDVKLVNRLSESRSPYVRGHMHNPVAWQMWGSEAIELAKKTNRLLFVSIGYSACHWCHVMERESFENPEIANIINKNFIPVKVDREERPDVDRIYMNYVQATTGSGGWPLNVFITPDLEPIFGGTYWPGPGSTTVLGDHPSFLEILERIRDVWQTQRQRCLESAKEVTAQLREFAQEGTISKNGEGTVGDGLDLELLEEAYSHFANKYDQQNAGFGKAPKFPTPANLSFLLRLAQYPDAVQHVVGDQECAQAKDMAVDTLRRMARGGIHDQVGNGFARYSVTQDWSLPHFEKMLHDQPQLLTAYLDAYLITKDSELLAAAHDIATYLMSPPLQAADGGFFSSEDADSLYRPNDKEKREGAFYVWTRKEFQTILGERDAEVCAKYYNVRENGNVSPEHDAHDELINQNVLAIVTTPEALAKEFGLSRDEVSRILESGRTKLLQHRNKERPRPSLDDKIVVSWNGLAVGALARFSAFLQETGSDKGSTYRASAEKAVKLIKTKLYDSNNGTMKRVYRNGPGEAPAFADDYAFLISGLIDLYEATFDDSHLEFADQLQRTQIKLFWDTASGGFFSTAEGQTDLILRLKDGMDNAEPSTNGVCASNLYRLGALLEDPDYTKRAKETVEAFEAEIMQHPFLFPSMLNSIVALRLGMKGIVASGQGENVEKAVSKARSRISTNTTIARLGAGAGAKSEWLSKRNALFKSIDVKTPRVQICEGGVCKEELDMKDMEKALREVR</sequence>
<dbReference type="CDD" id="cd02955">
    <property type="entry name" value="SSP411"/>
    <property type="match status" value="1"/>
</dbReference>
<dbReference type="PANTHER" id="PTHR42899:SF1">
    <property type="entry name" value="SPERMATOGENESIS-ASSOCIATED PROTEIN 20"/>
    <property type="match status" value="1"/>
</dbReference>
<dbReference type="InterPro" id="IPR008928">
    <property type="entry name" value="6-hairpin_glycosidase_sf"/>
</dbReference>
<dbReference type="Pfam" id="PF03190">
    <property type="entry name" value="Thioredox_DsbH"/>
    <property type="match status" value="1"/>
</dbReference>
<dbReference type="Gene3D" id="1.50.10.10">
    <property type="match status" value="1"/>
</dbReference>
<dbReference type="InterPro" id="IPR004879">
    <property type="entry name" value="Ssp411-like_TRX"/>
</dbReference>
<organism evidence="2 3">
    <name type="scientific">Neofusicoccum ribis</name>
    <dbReference type="NCBI Taxonomy" id="45134"/>
    <lineage>
        <taxon>Eukaryota</taxon>
        <taxon>Fungi</taxon>
        <taxon>Dikarya</taxon>
        <taxon>Ascomycota</taxon>
        <taxon>Pezizomycotina</taxon>
        <taxon>Dothideomycetes</taxon>
        <taxon>Dothideomycetes incertae sedis</taxon>
        <taxon>Botryosphaeriales</taxon>
        <taxon>Botryosphaeriaceae</taxon>
        <taxon>Neofusicoccum</taxon>
    </lineage>
</organism>
<name>A0ABR3TB81_9PEZI</name>
<reference evidence="2 3" key="1">
    <citation type="submission" date="2024-02" db="EMBL/GenBank/DDBJ databases">
        <title>De novo assembly and annotation of 12 fungi associated with fruit tree decline syndrome in Ontario, Canada.</title>
        <authorList>
            <person name="Sulman M."/>
            <person name="Ellouze W."/>
            <person name="Ilyukhin E."/>
        </authorList>
    </citation>
    <scope>NUCLEOTIDE SEQUENCE [LARGE SCALE GENOMIC DNA]</scope>
    <source>
        <strain evidence="2 3">M1-105</strain>
    </source>
</reference>
<dbReference type="InterPro" id="IPR036249">
    <property type="entry name" value="Thioredoxin-like_sf"/>
</dbReference>
<dbReference type="InterPro" id="IPR024705">
    <property type="entry name" value="Ssp411"/>
</dbReference>
<dbReference type="Proteomes" id="UP001521116">
    <property type="component" value="Unassembled WGS sequence"/>
</dbReference>
<dbReference type="SUPFAM" id="SSF48208">
    <property type="entry name" value="Six-hairpin glycosidases"/>
    <property type="match status" value="1"/>
</dbReference>
<dbReference type="SUPFAM" id="SSF52833">
    <property type="entry name" value="Thioredoxin-like"/>
    <property type="match status" value="1"/>
</dbReference>
<protein>
    <recommendedName>
        <fullName evidence="1">Spermatogenesis-associated protein 20-like TRX domain-containing protein</fullName>
    </recommendedName>
</protein>
<keyword evidence="3" id="KW-1185">Reference proteome</keyword>
<dbReference type="PIRSF" id="PIRSF006402">
    <property type="entry name" value="UCP006402_thioredoxin"/>
    <property type="match status" value="1"/>
</dbReference>
<accession>A0ABR3TB81</accession>
<dbReference type="EMBL" id="JAJVDC020000005">
    <property type="protein sequence ID" value="KAL1636816.1"/>
    <property type="molecule type" value="Genomic_DNA"/>
</dbReference>
<dbReference type="InterPro" id="IPR012341">
    <property type="entry name" value="6hp_glycosidase-like_sf"/>
</dbReference>
<dbReference type="Gene3D" id="3.40.30.10">
    <property type="entry name" value="Glutaredoxin"/>
    <property type="match status" value="1"/>
</dbReference>
<proteinExistence type="predicted"/>
<feature type="domain" description="Spermatogenesis-associated protein 20-like TRX" evidence="1">
    <location>
        <begin position="20"/>
        <end position="184"/>
    </location>
</feature>
<evidence type="ECO:0000313" key="3">
    <source>
        <dbReference type="Proteomes" id="UP001521116"/>
    </source>
</evidence>
<comment type="caution">
    <text evidence="2">The sequence shown here is derived from an EMBL/GenBank/DDBJ whole genome shotgun (WGS) entry which is preliminary data.</text>
</comment>
<evidence type="ECO:0000259" key="1">
    <source>
        <dbReference type="Pfam" id="PF03190"/>
    </source>
</evidence>
<evidence type="ECO:0000313" key="2">
    <source>
        <dbReference type="EMBL" id="KAL1636816.1"/>
    </source>
</evidence>